<keyword evidence="3" id="KW-0285">Flavoprotein</keyword>
<dbReference type="GO" id="GO:0071949">
    <property type="term" value="F:FAD binding"/>
    <property type="evidence" value="ECO:0007669"/>
    <property type="project" value="InterPro"/>
</dbReference>
<evidence type="ECO:0000256" key="2">
    <source>
        <dbReference type="ARBA" id="ARBA00005466"/>
    </source>
</evidence>
<dbReference type="InterPro" id="IPR016167">
    <property type="entry name" value="FAD-bd_PCMH_sub1"/>
</dbReference>
<dbReference type="Gene3D" id="3.30.465.10">
    <property type="match status" value="1"/>
</dbReference>
<comment type="cofactor">
    <cofactor evidence="1">
        <name>FAD</name>
        <dbReference type="ChEBI" id="CHEBI:57692"/>
    </cofactor>
</comment>
<comment type="similarity">
    <text evidence="2">Belongs to the oxygen-dependent FAD-linked oxidoreductase family.</text>
</comment>
<name>A0A7K1UTD2_9NOCA</name>
<keyword evidence="8" id="KW-1185">Reference proteome</keyword>
<dbReference type="GO" id="GO:0016491">
    <property type="term" value="F:oxidoreductase activity"/>
    <property type="evidence" value="ECO:0007669"/>
    <property type="project" value="UniProtKB-KW"/>
</dbReference>
<dbReference type="Proteomes" id="UP000466794">
    <property type="component" value="Unassembled WGS sequence"/>
</dbReference>
<protein>
    <submittedName>
        <fullName evidence="7">FAD-binding protein</fullName>
    </submittedName>
</protein>
<evidence type="ECO:0000259" key="6">
    <source>
        <dbReference type="PROSITE" id="PS51387"/>
    </source>
</evidence>
<dbReference type="PROSITE" id="PS51387">
    <property type="entry name" value="FAD_PCMH"/>
    <property type="match status" value="1"/>
</dbReference>
<dbReference type="InterPro" id="IPR016169">
    <property type="entry name" value="FAD-bd_PCMH_sub2"/>
</dbReference>
<keyword evidence="4" id="KW-0274">FAD</keyword>
<evidence type="ECO:0000256" key="4">
    <source>
        <dbReference type="ARBA" id="ARBA00022827"/>
    </source>
</evidence>
<comment type="caution">
    <text evidence="7">The sequence shown here is derived from an EMBL/GenBank/DDBJ whole genome shotgun (WGS) entry which is preliminary data.</text>
</comment>
<dbReference type="Pfam" id="PF01565">
    <property type="entry name" value="FAD_binding_4"/>
    <property type="match status" value="1"/>
</dbReference>
<dbReference type="PANTHER" id="PTHR42973">
    <property type="entry name" value="BINDING OXIDOREDUCTASE, PUTATIVE (AFU_ORTHOLOGUE AFUA_1G17690)-RELATED"/>
    <property type="match status" value="1"/>
</dbReference>
<dbReference type="EMBL" id="WRPP01000002">
    <property type="protein sequence ID" value="MVU77607.1"/>
    <property type="molecule type" value="Genomic_DNA"/>
</dbReference>
<proteinExistence type="inferred from homology"/>
<evidence type="ECO:0000313" key="7">
    <source>
        <dbReference type="EMBL" id="MVU77607.1"/>
    </source>
</evidence>
<dbReference type="Gene3D" id="3.30.43.10">
    <property type="entry name" value="Uridine Diphospho-n-acetylenolpyruvylglucosamine Reductase, domain 2"/>
    <property type="match status" value="1"/>
</dbReference>
<accession>A0A7K1UTD2</accession>
<feature type="domain" description="FAD-binding PCMH-type" evidence="6">
    <location>
        <begin position="24"/>
        <end position="192"/>
    </location>
</feature>
<dbReference type="AlphaFoldDB" id="A0A7K1UTD2"/>
<evidence type="ECO:0000256" key="3">
    <source>
        <dbReference type="ARBA" id="ARBA00022630"/>
    </source>
</evidence>
<dbReference type="InterPro" id="IPR036318">
    <property type="entry name" value="FAD-bd_PCMH-like_sf"/>
</dbReference>
<gene>
    <name evidence="7" type="ORF">GPX89_10190</name>
</gene>
<dbReference type="InterPro" id="IPR016166">
    <property type="entry name" value="FAD-bd_PCMH"/>
</dbReference>
<evidence type="ECO:0000313" key="8">
    <source>
        <dbReference type="Proteomes" id="UP000466794"/>
    </source>
</evidence>
<reference evidence="7 8" key="1">
    <citation type="submission" date="2019-12" db="EMBL/GenBank/DDBJ databases">
        <title>Nocardia sp. nov. ET3-3 isolated from soil.</title>
        <authorList>
            <person name="Kanchanasin P."/>
            <person name="Tanasupawat S."/>
            <person name="Yuki M."/>
            <person name="Kudo T."/>
        </authorList>
    </citation>
    <scope>NUCLEOTIDE SEQUENCE [LARGE SCALE GENOMIC DNA]</scope>
    <source>
        <strain evidence="7 8">ET3-3</strain>
    </source>
</reference>
<dbReference type="Gene3D" id="3.40.462.20">
    <property type="match status" value="1"/>
</dbReference>
<organism evidence="7 8">
    <name type="scientific">Nocardia terrae</name>
    <dbReference type="NCBI Taxonomy" id="2675851"/>
    <lineage>
        <taxon>Bacteria</taxon>
        <taxon>Bacillati</taxon>
        <taxon>Actinomycetota</taxon>
        <taxon>Actinomycetes</taxon>
        <taxon>Mycobacteriales</taxon>
        <taxon>Nocardiaceae</taxon>
        <taxon>Nocardia</taxon>
    </lineage>
</organism>
<dbReference type="InterPro" id="IPR050416">
    <property type="entry name" value="FAD-linked_Oxidoreductase"/>
</dbReference>
<dbReference type="PANTHER" id="PTHR42973:SF39">
    <property type="entry name" value="FAD-BINDING PCMH-TYPE DOMAIN-CONTAINING PROTEIN"/>
    <property type="match status" value="1"/>
</dbReference>
<keyword evidence="5" id="KW-0560">Oxidoreductase</keyword>
<dbReference type="InterPro" id="IPR006094">
    <property type="entry name" value="Oxid_FAD_bind_N"/>
</dbReference>
<evidence type="ECO:0000256" key="1">
    <source>
        <dbReference type="ARBA" id="ARBA00001974"/>
    </source>
</evidence>
<sequence>MRGQVALPGDPGFETASRAWSTAVTQQVRAVVELADADDAAALVRYARREGLTLSVQPSGHGASDDLEGVILVRTSKLDAVRLDPVARTARVGAGVQWGRVLAEAGPHGLTGLAGSSAVVNVTGFCLGGGLSWFGRKHGWAADSVTAFDIVDADGQPGRITAASDPDLFWALRGGGGDFALVTAVEIDLHPAPAVFGGQMIWPGTAAPAVMTAFRDVTADAPDELTVWLQQFQPPGSPDALTSVLIAYLGEEARGRALLSRFDSIPGRLQDTRRMRAIADLGEIATEPTDPSPEIFASELLTGIDDHAAEALLQPITPLLAMEIRHLGGAFTRPSDSAAGQLTAPYCLVEVGLVTTPESRAAIETRRQQYRDALRPVLADRSPFTFLTPGDTAARAFTPAALTRLRAIKRNRDPHTVIRANYPVLA</sequence>
<dbReference type="SUPFAM" id="SSF56176">
    <property type="entry name" value="FAD-binding/transporter-associated domain-like"/>
    <property type="match status" value="1"/>
</dbReference>
<evidence type="ECO:0000256" key="5">
    <source>
        <dbReference type="ARBA" id="ARBA00023002"/>
    </source>
</evidence>